<dbReference type="PROSITE" id="PS00108">
    <property type="entry name" value="PROTEIN_KINASE_ST"/>
    <property type="match status" value="1"/>
</dbReference>
<dbReference type="GO" id="GO:0005634">
    <property type="term" value="C:nucleus"/>
    <property type="evidence" value="ECO:0007669"/>
    <property type="project" value="TreeGrafter"/>
</dbReference>
<dbReference type="GO" id="GO:0004674">
    <property type="term" value="F:protein serine/threonine kinase activity"/>
    <property type="evidence" value="ECO:0007669"/>
    <property type="project" value="TreeGrafter"/>
</dbReference>
<dbReference type="Gene3D" id="1.10.510.10">
    <property type="entry name" value="Transferase(Phosphotransferase) domain 1"/>
    <property type="match status" value="1"/>
</dbReference>
<dbReference type="PROSITE" id="PS50011">
    <property type="entry name" value="PROTEIN_KINASE_DOM"/>
    <property type="match status" value="1"/>
</dbReference>
<dbReference type="EMBL" id="MU251766">
    <property type="protein sequence ID" value="KAG9229463.1"/>
    <property type="molecule type" value="Genomic_DNA"/>
</dbReference>
<dbReference type="GO" id="GO:0005524">
    <property type="term" value="F:ATP binding"/>
    <property type="evidence" value="ECO:0007669"/>
    <property type="project" value="InterPro"/>
</dbReference>
<sequence>IVHRDIKPGNILLQPRDSPFIKFTDFGFSKASDSLKRFGGTRLYLAPKVYQREK</sequence>
<feature type="domain" description="Protein kinase" evidence="1">
    <location>
        <begin position="1"/>
        <end position="54"/>
    </location>
</feature>
<keyword evidence="3" id="KW-1185">Reference proteome</keyword>
<dbReference type="Pfam" id="PF00069">
    <property type="entry name" value="Pkinase"/>
    <property type="match status" value="1"/>
</dbReference>
<dbReference type="InterPro" id="IPR000719">
    <property type="entry name" value="Prot_kinase_dom"/>
</dbReference>
<proteinExistence type="predicted"/>
<evidence type="ECO:0000313" key="2">
    <source>
        <dbReference type="EMBL" id="KAG9229463.1"/>
    </source>
</evidence>
<comment type="caution">
    <text evidence="2">The sequence shown here is derived from an EMBL/GenBank/DDBJ whole genome shotgun (WGS) entry which is preliminary data.</text>
</comment>
<dbReference type="InterPro" id="IPR008271">
    <property type="entry name" value="Ser/Thr_kinase_AS"/>
</dbReference>
<feature type="non-terminal residue" evidence="2">
    <location>
        <position position="1"/>
    </location>
</feature>
<dbReference type="PANTHER" id="PTHR44167">
    <property type="entry name" value="OVARIAN-SPECIFIC SERINE/THREONINE-PROTEIN KINASE LOK-RELATED"/>
    <property type="match status" value="1"/>
</dbReference>
<gene>
    <name evidence="2" type="ORF">BJ875DRAFT_387306</name>
</gene>
<dbReference type="InterPro" id="IPR011009">
    <property type="entry name" value="Kinase-like_dom_sf"/>
</dbReference>
<evidence type="ECO:0000259" key="1">
    <source>
        <dbReference type="PROSITE" id="PS50011"/>
    </source>
</evidence>
<organism evidence="2 3">
    <name type="scientific">Amylocarpus encephaloides</name>
    <dbReference type="NCBI Taxonomy" id="45428"/>
    <lineage>
        <taxon>Eukaryota</taxon>
        <taxon>Fungi</taxon>
        <taxon>Dikarya</taxon>
        <taxon>Ascomycota</taxon>
        <taxon>Pezizomycotina</taxon>
        <taxon>Leotiomycetes</taxon>
        <taxon>Helotiales</taxon>
        <taxon>Helotiales incertae sedis</taxon>
        <taxon>Amylocarpus</taxon>
    </lineage>
</organism>
<dbReference type="GO" id="GO:0005737">
    <property type="term" value="C:cytoplasm"/>
    <property type="evidence" value="ECO:0007669"/>
    <property type="project" value="TreeGrafter"/>
</dbReference>
<name>A0A9P7Y8S9_9HELO</name>
<protein>
    <recommendedName>
        <fullName evidence="1">Protein kinase domain-containing protein</fullName>
    </recommendedName>
</protein>
<reference evidence="2" key="1">
    <citation type="journal article" date="2021" name="IMA Fungus">
        <title>Genomic characterization of three marine fungi, including Emericellopsis atlantica sp. nov. with signatures of a generalist lifestyle and marine biomass degradation.</title>
        <authorList>
            <person name="Hagestad O.C."/>
            <person name="Hou L."/>
            <person name="Andersen J.H."/>
            <person name="Hansen E.H."/>
            <person name="Altermark B."/>
            <person name="Li C."/>
            <person name="Kuhnert E."/>
            <person name="Cox R.J."/>
            <person name="Crous P.W."/>
            <person name="Spatafora J.W."/>
            <person name="Lail K."/>
            <person name="Amirebrahimi M."/>
            <person name="Lipzen A."/>
            <person name="Pangilinan J."/>
            <person name="Andreopoulos W."/>
            <person name="Hayes R.D."/>
            <person name="Ng V."/>
            <person name="Grigoriev I.V."/>
            <person name="Jackson S.A."/>
            <person name="Sutton T.D.S."/>
            <person name="Dobson A.D.W."/>
            <person name="Rama T."/>
        </authorList>
    </citation>
    <scope>NUCLEOTIDE SEQUENCE</scope>
    <source>
        <strain evidence="2">TRa018bII</strain>
    </source>
</reference>
<dbReference type="AlphaFoldDB" id="A0A9P7Y8S9"/>
<dbReference type="OrthoDB" id="4062651at2759"/>
<dbReference type="GO" id="GO:0051598">
    <property type="term" value="P:meiotic recombination checkpoint signaling"/>
    <property type="evidence" value="ECO:0007669"/>
    <property type="project" value="TreeGrafter"/>
</dbReference>
<accession>A0A9P7Y8S9</accession>
<dbReference type="SUPFAM" id="SSF56112">
    <property type="entry name" value="Protein kinase-like (PK-like)"/>
    <property type="match status" value="1"/>
</dbReference>
<dbReference type="PANTHER" id="PTHR44167:SF24">
    <property type="entry name" value="SERINE_THREONINE-PROTEIN KINASE CHK2"/>
    <property type="match status" value="1"/>
</dbReference>
<evidence type="ECO:0000313" key="3">
    <source>
        <dbReference type="Proteomes" id="UP000824998"/>
    </source>
</evidence>
<dbReference type="Proteomes" id="UP000824998">
    <property type="component" value="Unassembled WGS sequence"/>
</dbReference>